<organism evidence="7 8">
    <name type="scientific">Nitrosomonas europaea (strain ATCC 19718 / CIP 103999 / KCTC 2705 / NBRC 14298)</name>
    <dbReference type="NCBI Taxonomy" id="228410"/>
    <lineage>
        <taxon>Bacteria</taxon>
        <taxon>Pseudomonadati</taxon>
        <taxon>Pseudomonadota</taxon>
        <taxon>Betaproteobacteria</taxon>
        <taxon>Nitrosomonadales</taxon>
        <taxon>Nitrosomonadaceae</taxon>
        <taxon>Nitrosomonas</taxon>
    </lineage>
</organism>
<dbReference type="Proteomes" id="UP000001416">
    <property type="component" value="Chromosome"/>
</dbReference>
<evidence type="ECO:0000313" key="8">
    <source>
        <dbReference type="Proteomes" id="UP000001416"/>
    </source>
</evidence>
<proteinExistence type="inferred from homology"/>
<evidence type="ECO:0000256" key="4">
    <source>
        <dbReference type="ARBA" id="ARBA00022741"/>
    </source>
</evidence>
<dbReference type="Gene3D" id="3.40.50.300">
    <property type="entry name" value="P-loop containing nucleotide triphosphate hydrolases"/>
    <property type="match status" value="1"/>
</dbReference>
<dbReference type="KEGG" id="neu:NE1385"/>
<name>Q82UT8_NITEU</name>
<dbReference type="PROSITE" id="PS00211">
    <property type="entry name" value="ABC_TRANSPORTER_1"/>
    <property type="match status" value="1"/>
</dbReference>
<evidence type="ECO:0000256" key="3">
    <source>
        <dbReference type="ARBA" id="ARBA00022475"/>
    </source>
</evidence>
<dbReference type="GO" id="GO:0016020">
    <property type="term" value="C:membrane"/>
    <property type="evidence" value="ECO:0007669"/>
    <property type="project" value="InterPro"/>
</dbReference>
<dbReference type="InterPro" id="IPR050683">
    <property type="entry name" value="Bact_Polysacc_Export_ATP-bd"/>
</dbReference>
<dbReference type="RefSeq" id="WP_011111958.1">
    <property type="nucleotide sequence ID" value="NC_004757.1"/>
</dbReference>
<dbReference type="Pfam" id="PF00005">
    <property type="entry name" value="ABC_tran"/>
    <property type="match status" value="1"/>
</dbReference>
<dbReference type="PANTHER" id="PTHR46743">
    <property type="entry name" value="TEICHOIC ACIDS EXPORT ATP-BINDING PROTEIN TAGH"/>
    <property type="match status" value="1"/>
</dbReference>
<reference evidence="7 8" key="1">
    <citation type="journal article" date="2003" name="J. Bacteriol.">
        <title>Complete genome sequence of the ammonia-oxidizing bacterium and obligate chemolithoautotroph Nitrosomonas europaea.</title>
        <authorList>
            <person name="Chain P."/>
            <person name="Lamerdin J."/>
            <person name="Larimer F."/>
            <person name="Regala W."/>
            <person name="Land M."/>
            <person name="Hauser L."/>
            <person name="Hooper A."/>
            <person name="Klotz M."/>
            <person name="Norton J."/>
            <person name="Sayavedra-Soto L."/>
            <person name="Arciero D."/>
            <person name="Hommes N."/>
            <person name="Whittaker M."/>
            <person name="Arp D."/>
        </authorList>
    </citation>
    <scope>NUCLEOTIDE SEQUENCE [LARGE SCALE GENOMIC DNA]</scope>
    <source>
        <strain evidence="8">ATCC 19718 / CIP 103999 / KCTC 2705 / NBRC 14298</strain>
    </source>
</reference>
<dbReference type="PhylomeDB" id="Q82UT8"/>
<evidence type="ECO:0000259" key="6">
    <source>
        <dbReference type="PROSITE" id="PS50893"/>
    </source>
</evidence>
<keyword evidence="2" id="KW-0813">Transport</keyword>
<dbReference type="HOGENOM" id="CLU_000604_1_2_4"/>
<dbReference type="AlphaFoldDB" id="Q82UT8"/>
<accession>Q82UT8</accession>
<dbReference type="GO" id="GO:0005524">
    <property type="term" value="F:ATP binding"/>
    <property type="evidence" value="ECO:0007669"/>
    <property type="project" value="UniProtKB-KW"/>
</dbReference>
<keyword evidence="8" id="KW-1185">Reference proteome</keyword>
<dbReference type="InterPro" id="IPR003593">
    <property type="entry name" value="AAA+_ATPase"/>
</dbReference>
<dbReference type="eggNOG" id="COG1134">
    <property type="taxonomic scope" value="Bacteria"/>
</dbReference>
<feature type="domain" description="ABC transporter" evidence="6">
    <location>
        <begin position="2"/>
        <end position="220"/>
    </location>
</feature>
<evidence type="ECO:0000256" key="2">
    <source>
        <dbReference type="ARBA" id="ARBA00022448"/>
    </source>
</evidence>
<dbReference type="InterPro" id="IPR015860">
    <property type="entry name" value="ABC_transpr_TagH-like"/>
</dbReference>
<evidence type="ECO:0000256" key="5">
    <source>
        <dbReference type="ARBA" id="ARBA00022840"/>
    </source>
</evidence>
<dbReference type="GeneID" id="87104560"/>
<evidence type="ECO:0000256" key="1">
    <source>
        <dbReference type="ARBA" id="ARBA00005417"/>
    </source>
</evidence>
<dbReference type="PROSITE" id="PS50893">
    <property type="entry name" value="ABC_TRANSPORTER_2"/>
    <property type="match status" value="1"/>
</dbReference>
<gene>
    <name evidence="7" type="primary">rkpS</name>
    <name evidence="7" type="ordered locus">NE1385</name>
</gene>
<dbReference type="PANTHER" id="PTHR46743:SF2">
    <property type="entry name" value="TEICHOIC ACIDS EXPORT ATP-BINDING PROTEIN TAGH"/>
    <property type="match status" value="1"/>
</dbReference>
<dbReference type="InterPro" id="IPR027417">
    <property type="entry name" value="P-loop_NTPase"/>
</dbReference>
<dbReference type="DNASU" id="1082335"/>
<dbReference type="EMBL" id="AL954747">
    <property type="protein sequence ID" value="CAD85296.1"/>
    <property type="molecule type" value="Genomic_DNA"/>
</dbReference>
<dbReference type="InterPro" id="IPR017871">
    <property type="entry name" value="ABC_transporter-like_CS"/>
</dbReference>
<keyword evidence="3" id="KW-1003">Cell membrane</keyword>
<keyword evidence="4" id="KW-0547">Nucleotide-binding</keyword>
<evidence type="ECO:0000313" key="7">
    <source>
        <dbReference type="EMBL" id="CAD85296.1"/>
    </source>
</evidence>
<keyword evidence="3" id="KW-0472">Membrane</keyword>
<dbReference type="CDD" id="cd03220">
    <property type="entry name" value="ABC_KpsT_Wzt"/>
    <property type="match status" value="1"/>
</dbReference>
<dbReference type="SUPFAM" id="SSF52540">
    <property type="entry name" value="P-loop containing nucleoside triphosphate hydrolases"/>
    <property type="match status" value="1"/>
</dbReference>
<protein>
    <submittedName>
        <fullName evidence="7">ATPase component ABC-type polysaccharide/polyol phosphate transport system</fullName>
    </submittedName>
</protein>
<dbReference type="OrthoDB" id="9778870at2"/>
<comment type="similarity">
    <text evidence="1">Belongs to the ABC transporter superfamily.</text>
</comment>
<keyword evidence="5" id="KW-0067">ATP-binding</keyword>
<dbReference type="STRING" id="228410.NE1385"/>
<dbReference type="GO" id="GO:0016887">
    <property type="term" value="F:ATP hydrolysis activity"/>
    <property type="evidence" value="ECO:0007669"/>
    <property type="project" value="InterPro"/>
</dbReference>
<dbReference type="SMART" id="SM00382">
    <property type="entry name" value="AAA"/>
    <property type="match status" value="1"/>
</dbReference>
<dbReference type="GO" id="GO:0140359">
    <property type="term" value="F:ABC-type transporter activity"/>
    <property type="evidence" value="ECO:0007669"/>
    <property type="project" value="InterPro"/>
</dbReference>
<sequence length="220" mass="24504">MIVIEDVYKRYKTDHGPGKWILQGVNLTIPRNVNVGLIGSNGAGKSTLLRIIGGIDHPNKGKVERRCRLSWPMGQGGLEPTLTGRQNAKFVCRLHGHQDDLPERLIFIQDFSGLKDAFDEPVNTYSSGMRSRLQFAMSLAFDFDIYISDEVTAAGDAAFRDKAAAAFKGMTNRAGLIMVAHSESTLRQFCEAGILLYQGKAQWFDKIEEAFKAYKDTVQK</sequence>
<dbReference type="InterPro" id="IPR003439">
    <property type="entry name" value="ABC_transporter-like_ATP-bd"/>
</dbReference>